<gene>
    <name evidence="7" type="ORF">DVK44_24185</name>
</gene>
<dbReference type="GO" id="GO:0006508">
    <property type="term" value="P:proteolysis"/>
    <property type="evidence" value="ECO:0007669"/>
    <property type="project" value="UniProtKB-KW"/>
</dbReference>
<protein>
    <submittedName>
        <fullName evidence="7">NlpC/P60 family protein</fullName>
    </submittedName>
</protein>
<feature type="compositionally biased region" description="Low complexity" evidence="5">
    <location>
        <begin position="419"/>
        <end position="430"/>
    </location>
</feature>
<dbReference type="PROSITE" id="PS51935">
    <property type="entry name" value="NLPC_P60"/>
    <property type="match status" value="1"/>
</dbReference>
<dbReference type="AlphaFoldDB" id="A0A345HU70"/>
<reference evidence="8" key="1">
    <citation type="submission" date="2018-07" db="EMBL/GenBank/DDBJ databases">
        <authorList>
            <person name="Zhao J."/>
        </authorList>
    </citation>
    <scope>NUCLEOTIDE SEQUENCE [LARGE SCALE GENOMIC DNA]</scope>
    <source>
        <strain evidence="8">GSSD-12</strain>
    </source>
</reference>
<dbReference type="OrthoDB" id="5177647at2"/>
<evidence type="ECO:0000256" key="4">
    <source>
        <dbReference type="ARBA" id="ARBA00022807"/>
    </source>
</evidence>
<dbReference type="Gene3D" id="3.90.1720.10">
    <property type="entry name" value="endopeptidase domain like (from Nostoc punctiforme)"/>
    <property type="match status" value="1"/>
</dbReference>
<keyword evidence="8" id="KW-1185">Reference proteome</keyword>
<feature type="region of interest" description="Disordered" evidence="5">
    <location>
        <begin position="266"/>
        <end position="301"/>
    </location>
</feature>
<sequence length="449" mass="46286">MSGSGSRRGSSRGRALRAVCARAVVLAAVTVLAYGVPLAPYAVAEPVPLPGGPVPEDAVPEEAFPDTGGVPDTAPTAPTTVSSLLGRLQRLYQDTEEATETYNATAVALARQRAEAKKLTADLDRARAALALSRGDAGQLARAQYRGQSELSAYLRLLLAPNPLRALDESYLLDRAARDRAAALTRLASGEKRATALSEAARAALDQQQALATKQRKQRDMVTSRLREVEKLLASLSGAQLAAVTALELDLTDKAQRELLASGALGPAGTPGGGAAGSAGAPGTSVAPGAPGAPAGGTRTPSVAGAAALAYAVDQIGKPYEWGAEGPDSFDCSGLTSRAWARAGREIPRTSQEQWAELPRVSLRELRPGDLVVYFPKATHVAIYLGDGMVIQAPRPGTVVKVSPIAANPLLGAVRPDPADAAQDPAAYEPPTLPPGAMDGSDTGYGKES</sequence>
<dbReference type="InterPro" id="IPR038765">
    <property type="entry name" value="Papain-like_cys_pep_sf"/>
</dbReference>
<name>A0A345HU70_9ACTN</name>
<dbReference type="GO" id="GO:0008234">
    <property type="term" value="F:cysteine-type peptidase activity"/>
    <property type="evidence" value="ECO:0007669"/>
    <property type="project" value="UniProtKB-KW"/>
</dbReference>
<feature type="domain" description="NlpC/P60" evidence="6">
    <location>
        <begin position="302"/>
        <end position="423"/>
    </location>
</feature>
<accession>A0A345HU70</accession>
<proteinExistence type="inferred from homology"/>
<evidence type="ECO:0000313" key="8">
    <source>
        <dbReference type="Proteomes" id="UP000253868"/>
    </source>
</evidence>
<dbReference type="PANTHER" id="PTHR47359">
    <property type="entry name" value="PEPTIDOGLYCAN DL-ENDOPEPTIDASE CWLO"/>
    <property type="match status" value="1"/>
</dbReference>
<evidence type="ECO:0000256" key="1">
    <source>
        <dbReference type="ARBA" id="ARBA00007074"/>
    </source>
</evidence>
<dbReference type="PANTHER" id="PTHR47359:SF3">
    <property type="entry name" value="NLP_P60 DOMAIN-CONTAINING PROTEIN-RELATED"/>
    <property type="match status" value="1"/>
</dbReference>
<dbReference type="Pfam" id="PF00877">
    <property type="entry name" value="NLPC_P60"/>
    <property type="match status" value="1"/>
</dbReference>
<keyword evidence="3" id="KW-0378">Hydrolase</keyword>
<evidence type="ECO:0000256" key="2">
    <source>
        <dbReference type="ARBA" id="ARBA00022670"/>
    </source>
</evidence>
<dbReference type="SUPFAM" id="SSF54001">
    <property type="entry name" value="Cysteine proteinases"/>
    <property type="match status" value="1"/>
</dbReference>
<keyword evidence="2" id="KW-0645">Protease</keyword>
<dbReference type="EMBL" id="CP031194">
    <property type="protein sequence ID" value="AXG80244.1"/>
    <property type="molecule type" value="Genomic_DNA"/>
</dbReference>
<dbReference type="InterPro" id="IPR051794">
    <property type="entry name" value="PG_Endopeptidase_C40"/>
</dbReference>
<comment type="similarity">
    <text evidence="1">Belongs to the peptidase C40 family.</text>
</comment>
<feature type="region of interest" description="Disordered" evidence="5">
    <location>
        <begin position="412"/>
        <end position="449"/>
    </location>
</feature>
<keyword evidence="4" id="KW-0788">Thiol protease</keyword>
<dbReference type="Proteomes" id="UP000253868">
    <property type="component" value="Chromosome"/>
</dbReference>
<evidence type="ECO:0000256" key="5">
    <source>
        <dbReference type="SAM" id="MobiDB-lite"/>
    </source>
</evidence>
<dbReference type="InterPro" id="IPR000064">
    <property type="entry name" value="NLP_P60_dom"/>
</dbReference>
<evidence type="ECO:0000313" key="7">
    <source>
        <dbReference type="EMBL" id="AXG80244.1"/>
    </source>
</evidence>
<dbReference type="KEGG" id="spad:DVK44_24185"/>
<evidence type="ECO:0000256" key="3">
    <source>
        <dbReference type="ARBA" id="ARBA00022801"/>
    </source>
</evidence>
<organism evidence="7 8">
    <name type="scientific">Streptomyces paludis</name>
    <dbReference type="NCBI Taxonomy" id="2282738"/>
    <lineage>
        <taxon>Bacteria</taxon>
        <taxon>Bacillati</taxon>
        <taxon>Actinomycetota</taxon>
        <taxon>Actinomycetes</taxon>
        <taxon>Kitasatosporales</taxon>
        <taxon>Streptomycetaceae</taxon>
        <taxon>Streptomyces</taxon>
    </lineage>
</organism>
<feature type="compositionally biased region" description="Low complexity" evidence="5">
    <location>
        <begin position="278"/>
        <end position="301"/>
    </location>
</feature>
<evidence type="ECO:0000259" key="6">
    <source>
        <dbReference type="PROSITE" id="PS51935"/>
    </source>
</evidence>
<dbReference type="RefSeq" id="WP_114661715.1">
    <property type="nucleotide sequence ID" value="NZ_CP031194.1"/>
</dbReference>